<evidence type="ECO:0000313" key="2">
    <source>
        <dbReference type="Proteomes" id="UP000594961"/>
    </source>
</evidence>
<dbReference type="AlphaFoldDB" id="A0A7M1R417"/>
<organism evidence="1 2">
    <name type="scientific">Trueperella pecoris</name>
    <dbReference type="NCBI Taxonomy" id="2733571"/>
    <lineage>
        <taxon>Bacteria</taxon>
        <taxon>Bacillati</taxon>
        <taxon>Actinomycetota</taxon>
        <taxon>Actinomycetes</taxon>
        <taxon>Actinomycetales</taxon>
        <taxon>Actinomycetaceae</taxon>
        <taxon>Trueperella</taxon>
    </lineage>
</organism>
<dbReference type="InterPro" id="IPR019639">
    <property type="entry name" value="DUF2505"/>
</dbReference>
<dbReference type="EMBL" id="CP063212">
    <property type="protein sequence ID" value="QOR48257.1"/>
    <property type="molecule type" value="Genomic_DNA"/>
</dbReference>
<reference evidence="1 2" key="1">
    <citation type="submission" date="2020-10" db="EMBL/GenBank/DDBJ databases">
        <title>Trueperella pecoris sp. nov. isolated from bovine and porcine specimens.</title>
        <authorList>
            <person name="Schoenecker L."/>
            <person name="Schnydrig P."/>
            <person name="Brodard I."/>
            <person name="Thomann A."/>
            <person name="Hemphill A."/>
            <person name="Rodriguez-Campos S."/>
            <person name="Perreten V."/>
            <person name="Jores J."/>
            <person name="Kittl S."/>
        </authorList>
    </citation>
    <scope>NUCLEOTIDE SEQUENCE [LARGE SCALE GENOMIC DNA]</scope>
    <source>
        <strain evidence="1 2">19OD0592</strain>
    </source>
</reference>
<name>A0A7M1R417_9ACTO</name>
<dbReference type="Proteomes" id="UP000594961">
    <property type="component" value="Chromosome"/>
</dbReference>
<sequence>MKFESETSFVGPLDLVVDVLTSEELLHAREKAAGVTQEVEFAKDGDTHSFRLQVPADHIPAAARSFLPNGMKIFATATTVVQSQAGRIHGAKIPYVIDVSGAPASGSLTILLADGGVTTPAKITGEIKVSLPLIGGRIEKMAVDQLGKIMSRDTAIVNAEIARRRAEGQADSAS</sequence>
<dbReference type="RefSeq" id="WP_197554609.1">
    <property type="nucleotide sequence ID" value="NZ_CP063212.1"/>
</dbReference>
<dbReference type="Pfam" id="PF10698">
    <property type="entry name" value="DUF2505"/>
    <property type="match status" value="1"/>
</dbReference>
<accession>A0A7M1R417</accession>
<proteinExistence type="predicted"/>
<protein>
    <submittedName>
        <fullName evidence="1">DUF2505 domain-containing protein</fullName>
    </submittedName>
</protein>
<evidence type="ECO:0000313" key="1">
    <source>
        <dbReference type="EMBL" id="QOR48257.1"/>
    </source>
</evidence>
<gene>
    <name evidence="1" type="ORF">INS90_02935</name>
</gene>